<keyword evidence="2" id="KW-0442">Lipid degradation</keyword>
<dbReference type="PANTHER" id="PTHR10272">
    <property type="entry name" value="PLATELET-ACTIVATING FACTOR ACETYLHYDROLASE"/>
    <property type="match status" value="1"/>
</dbReference>
<gene>
    <name evidence="5" type="ORF">XD94_0450</name>
</gene>
<evidence type="ECO:0000313" key="5">
    <source>
        <dbReference type="EMBL" id="KUK81481.1"/>
    </source>
</evidence>
<evidence type="ECO:0000256" key="2">
    <source>
        <dbReference type="ARBA" id="ARBA00022963"/>
    </source>
</evidence>
<dbReference type="AlphaFoldDB" id="A0A101HQY4"/>
<protein>
    <submittedName>
        <fullName evidence="5">Putative dienelactone hydrolase</fullName>
    </submittedName>
</protein>
<keyword evidence="4" id="KW-0472">Membrane</keyword>
<dbReference type="Proteomes" id="UP000054092">
    <property type="component" value="Unassembled WGS sequence"/>
</dbReference>
<evidence type="ECO:0000256" key="3">
    <source>
        <dbReference type="ARBA" id="ARBA00023098"/>
    </source>
</evidence>
<dbReference type="EMBL" id="LGGP01000054">
    <property type="protein sequence ID" value="KUK81481.1"/>
    <property type="molecule type" value="Genomic_DNA"/>
</dbReference>
<keyword evidence="3" id="KW-0443">Lipid metabolism</keyword>
<evidence type="ECO:0000256" key="1">
    <source>
        <dbReference type="ARBA" id="ARBA00022801"/>
    </source>
</evidence>
<evidence type="ECO:0000256" key="4">
    <source>
        <dbReference type="SAM" id="Phobius"/>
    </source>
</evidence>
<keyword evidence="4" id="KW-1133">Transmembrane helix</keyword>
<dbReference type="GO" id="GO:0016042">
    <property type="term" value="P:lipid catabolic process"/>
    <property type="evidence" value="ECO:0007669"/>
    <property type="project" value="UniProtKB-KW"/>
</dbReference>
<dbReference type="Pfam" id="PF03403">
    <property type="entry name" value="PAF-AH_p_II"/>
    <property type="match status" value="1"/>
</dbReference>
<reference evidence="6" key="1">
    <citation type="journal article" date="2015" name="MBio">
        <title>Genome-Resolved Metagenomic Analysis Reveals Roles for Candidate Phyla and Other Microbial Community Members in Biogeochemical Transformations in Oil Reservoirs.</title>
        <authorList>
            <person name="Hu P."/>
            <person name="Tom L."/>
            <person name="Singh A."/>
            <person name="Thomas B.C."/>
            <person name="Baker B.J."/>
            <person name="Piceno Y.M."/>
            <person name="Andersen G.L."/>
            <person name="Banfield J.F."/>
        </authorList>
    </citation>
    <scope>NUCLEOTIDE SEQUENCE [LARGE SCALE GENOMIC DNA]</scope>
</reference>
<proteinExistence type="predicted"/>
<keyword evidence="4" id="KW-0812">Transmembrane</keyword>
<dbReference type="PATRIC" id="fig|1184387.3.peg.784"/>
<dbReference type="GO" id="GO:0003847">
    <property type="term" value="F:1-alkyl-2-acetylglycerophosphocholine esterase activity"/>
    <property type="evidence" value="ECO:0007669"/>
    <property type="project" value="TreeGrafter"/>
</dbReference>
<dbReference type="PANTHER" id="PTHR10272:SF0">
    <property type="entry name" value="PLATELET-ACTIVATING FACTOR ACETYLHYDROLASE"/>
    <property type="match status" value="1"/>
</dbReference>
<sequence length="397" mass="44430">MSRTRGTIDIELIIGAIAITAIGILAYLFPTTKVPDPGGEYEVGLKIIELSDETRLDPFSDVKMSRRLIIDIWYPSDDTSGSRRSPWFRSHSVFVNSLADNYDLPPVLFQFLRSVKTNSFINAVPSESAKNLPVVILSPGTPAIVPLYFSFAEYLASRGIVVIGIEHPYGASVVEFSDGTQFHFNRDRVMELPGAETFEEGVRLSMKLMAEDLSFVIDKLIELNKSNHVLAGVFDTERVIAFGHSGGGGAAHFASINDPRIKALLSFDPALFVMSDAEINRGIDIPSLIMETDEWKYREESGRISDMVEASPVPPFHIRIPEAKHPDFAMLDRLSPLAHYLGFTRDFMKDGGEGYLYRAIYSFIEYVFGNQSREELCSALLQREDVRVFEGLDEIIR</sequence>
<organism evidence="5 6">
    <name type="scientific">Mesotoga prima</name>
    <dbReference type="NCBI Taxonomy" id="1184387"/>
    <lineage>
        <taxon>Bacteria</taxon>
        <taxon>Thermotogati</taxon>
        <taxon>Thermotogota</taxon>
        <taxon>Thermotogae</taxon>
        <taxon>Kosmotogales</taxon>
        <taxon>Kosmotogaceae</taxon>
        <taxon>Mesotoga</taxon>
    </lineage>
</organism>
<dbReference type="InterPro" id="IPR029058">
    <property type="entry name" value="AB_hydrolase_fold"/>
</dbReference>
<dbReference type="SUPFAM" id="SSF53474">
    <property type="entry name" value="alpha/beta-Hydrolases"/>
    <property type="match status" value="1"/>
</dbReference>
<accession>A0A101HQY4</accession>
<feature type="transmembrane region" description="Helical" evidence="4">
    <location>
        <begin position="12"/>
        <end position="29"/>
    </location>
</feature>
<name>A0A101HQY4_9BACT</name>
<evidence type="ECO:0000313" key="6">
    <source>
        <dbReference type="Proteomes" id="UP000054092"/>
    </source>
</evidence>
<dbReference type="Gene3D" id="3.40.50.1820">
    <property type="entry name" value="alpha/beta hydrolase"/>
    <property type="match status" value="1"/>
</dbReference>
<keyword evidence="1 5" id="KW-0378">Hydrolase</keyword>
<comment type="caution">
    <text evidence="5">The sequence shown here is derived from an EMBL/GenBank/DDBJ whole genome shotgun (WGS) entry which is preliminary data.</text>
</comment>